<dbReference type="PANTHER" id="PTHR35333:SF3">
    <property type="entry name" value="BETA-LACTAMASE-TYPE TRANSPEPTIDASE FOLD CONTAINING PROTEIN"/>
    <property type="match status" value="1"/>
</dbReference>
<feature type="domain" description="SH3b" evidence="2">
    <location>
        <begin position="123"/>
        <end position="193"/>
    </location>
</feature>
<keyword evidence="4" id="KW-1185">Reference proteome</keyword>
<evidence type="ECO:0000256" key="1">
    <source>
        <dbReference type="SAM" id="Phobius"/>
    </source>
</evidence>
<name>A0A7X1ZAH1_9LACT</name>
<dbReference type="AlphaFoldDB" id="A0A7X1ZAH1"/>
<dbReference type="InterPro" id="IPR045155">
    <property type="entry name" value="Beta-lactam_cat"/>
</dbReference>
<evidence type="ECO:0000313" key="3">
    <source>
        <dbReference type="EMBL" id="MQW39677.1"/>
    </source>
</evidence>
<proteinExistence type="predicted"/>
<keyword evidence="1" id="KW-0812">Transmembrane</keyword>
<dbReference type="SUPFAM" id="SSF56601">
    <property type="entry name" value="beta-lactamase/transpeptidase-like"/>
    <property type="match status" value="1"/>
</dbReference>
<dbReference type="GO" id="GO:0030655">
    <property type="term" value="P:beta-lactam antibiotic catabolic process"/>
    <property type="evidence" value="ECO:0007669"/>
    <property type="project" value="InterPro"/>
</dbReference>
<sequence length="436" mass="48685">MQKLSNKFNFGVGLAMILMIIPSFFTLVIKSNHQMNHVHHATKIRPVKTRNAYWTSLPKRPIAWSKLDTFNDSNLSQKVGVIASKTKLSIVEINGDAFKLSNGKYISSKKNQVVSDLAWGIKKTTKTVYATQKISVYYSPYTTFNPEVLTSISANQVLQIDKKAKTHFGNYDEVILPSGEKGWIDASQTSFENPKMVQLQKLLQQKYQQKNYSIYVKELKHKFTIGVNQNKTLYSASLSKLPILYWTQKRINEGEASLSDSLVYSAQINSFYGSYNPDGTGDLPKVADNKGYSLQDVIDRTAKLSDNVGSNLLSYYETGQFSMEYQNAISKIAGQPWNPKTREASAAMVGRVLEALYDEGGASFDALLHTSFDSVKIRKGVPAQIPVAHKIGDAGDDNHDAAIVFTAQPYILVVETDGASDEQIQQISQEVYEELK</sequence>
<gene>
    <name evidence="3" type="ORF">GHI93_07030</name>
</gene>
<dbReference type="GO" id="GO:0046677">
    <property type="term" value="P:response to antibiotic"/>
    <property type="evidence" value="ECO:0007669"/>
    <property type="project" value="InterPro"/>
</dbReference>
<dbReference type="PANTHER" id="PTHR35333">
    <property type="entry name" value="BETA-LACTAMASE"/>
    <property type="match status" value="1"/>
</dbReference>
<organism evidence="3 4">
    <name type="scientific">Lactococcus hircilactis</name>
    <dbReference type="NCBI Taxonomy" id="1494462"/>
    <lineage>
        <taxon>Bacteria</taxon>
        <taxon>Bacillati</taxon>
        <taxon>Bacillota</taxon>
        <taxon>Bacilli</taxon>
        <taxon>Lactobacillales</taxon>
        <taxon>Streptococcaceae</taxon>
        <taxon>Lactococcus</taxon>
    </lineage>
</organism>
<dbReference type="InterPro" id="IPR003646">
    <property type="entry name" value="SH3-like_bac-type"/>
</dbReference>
<feature type="transmembrane region" description="Helical" evidence="1">
    <location>
        <begin position="12"/>
        <end position="29"/>
    </location>
</feature>
<dbReference type="Proteomes" id="UP000439550">
    <property type="component" value="Unassembled WGS sequence"/>
</dbReference>
<dbReference type="Pfam" id="PF13354">
    <property type="entry name" value="Beta-lactamase2"/>
    <property type="match status" value="1"/>
</dbReference>
<reference evidence="3 4" key="1">
    <citation type="submission" date="2019-10" db="EMBL/GenBank/DDBJ databases">
        <authorList>
            <person name="Dong K."/>
        </authorList>
    </citation>
    <scope>NUCLEOTIDE SEQUENCE [LARGE SCALE GENOMIC DNA]</scope>
    <source>
        <strain evidence="3 4">DSM 28960</strain>
    </source>
</reference>
<evidence type="ECO:0000259" key="2">
    <source>
        <dbReference type="PROSITE" id="PS51781"/>
    </source>
</evidence>
<accession>A0A7X1ZAH1</accession>
<dbReference type="SUPFAM" id="SSF82057">
    <property type="entry name" value="Prokaryotic SH3-related domain"/>
    <property type="match status" value="1"/>
</dbReference>
<comment type="caution">
    <text evidence="3">The sequence shown here is derived from an EMBL/GenBank/DDBJ whole genome shotgun (WGS) entry which is preliminary data.</text>
</comment>
<keyword evidence="1" id="KW-0472">Membrane</keyword>
<dbReference type="RefSeq" id="WP_153496341.1">
    <property type="nucleotide sequence ID" value="NZ_CAXYUY010000010.1"/>
</dbReference>
<dbReference type="InterPro" id="IPR012338">
    <property type="entry name" value="Beta-lactam/transpept-like"/>
</dbReference>
<dbReference type="InterPro" id="IPR000871">
    <property type="entry name" value="Beta-lactam_class-A"/>
</dbReference>
<dbReference type="Gene3D" id="3.40.710.10">
    <property type="entry name" value="DD-peptidase/beta-lactamase superfamily"/>
    <property type="match status" value="1"/>
</dbReference>
<keyword evidence="3" id="KW-0378">Hydrolase</keyword>
<evidence type="ECO:0000313" key="4">
    <source>
        <dbReference type="Proteomes" id="UP000439550"/>
    </source>
</evidence>
<dbReference type="GO" id="GO:0008800">
    <property type="term" value="F:beta-lactamase activity"/>
    <property type="evidence" value="ECO:0007669"/>
    <property type="project" value="InterPro"/>
</dbReference>
<keyword evidence="1" id="KW-1133">Transmembrane helix</keyword>
<dbReference type="PROSITE" id="PS51781">
    <property type="entry name" value="SH3B"/>
    <property type="match status" value="1"/>
</dbReference>
<protein>
    <submittedName>
        <fullName evidence="3">Serine hydrolase</fullName>
    </submittedName>
</protein>
<dbReference type="OrthoDB" id="2240388at2"/>
<dbReference type="EMBL" id="WITJ01000008">
    <property type="protein sequence ID" value="MQW39677.1"/>
    <property type="molecule type" value="Genomic_DNA"/>
</dbReference>